<dbReference type="InterPro" id="IPR044809">
    <property type="entry name" value="AUF1-like"/>
</dbReference>
<accession>A0ABD3UA65</accession>
<evidence type="ECO:0000313" key="2">
    <source>
        <dbReference type="EMBL" id="KAL3845816.1"/>
    </source>
</evidence>
<dbReference type="InterPro" id="IPR001810">
    <property type="entry name" value="F-box_dom"/>
</dbReference>
<dbReference type="Pfam" id="PF12937">
    <property type="entry name" value="F-box-like"/>
    <property type="match status" value="1"/>
</dbReference>
<keyword evidence="3" id="KW-1185">Reference proteome</keyword>
<dbReference type="EMBL" id="JBJXBP010000002">
    <property type="protein sequence ID" value="KAL3845816.1"/>
    <property type="molecule type" value="Genomic_DNA"/>
</dbReference>
<evidence type="ECO:0000313" key="3">
    <source>
        <dbReference type="Proteomes" id="UP001634393"/>
    </source>
</evidence>
<organism evidence="2 3">
    <name type="scientific">Penstemon smallii</name>
    <dbReference type="NCBI Taxonomy" id="265156"/>
    <lineage>
        <taxon>Eukaryota</taxon>
        <taxon>Viridiplantae</taxon>
        <taxon>Streptophyta</taxon>
        <taxon>Embryophyta</taxon>
        <taxon>Tracheophyta</taxon>
        <taxon>Spermatophyta</taxon>
        <taxon>Magnoliopsida</taxon>
        <taxon>eudicotyledons</taxon>
        <taxon>Gunneridae</taxon>
        <taxon>Pentapetalae</taxon>
        <taxon>asterids</taxon>
        <taxon>lamiids</taxon>
        <taxon>Lamiales</taxon>
        <taxon>Plantaginaceae</taxon>
        <taxon>Cheloneae</taxon>
        <taxon>Penstemon</taxon>
    </lineage>
</organism>
<feature type="domain" description="F-box" evidence="1">
    <location>
        <begin position="8"/>
        <end position="56"/>
    </location>
</feature>
<dbReference type="InterPro" id="IPR036047">
    <property type="entry name" value="F-box-like_dom_sf"/>
</dbReference>
<proteinExistence type="predicted"/>
<reference evidence="2 3" key="1">
    <citation type="submission" date="2024-12" db="EMBL/GenBank/DDBJ databases">
        <title>The unique morphological basis and parallel evolutionary history of personate flowers in Penstemon.</title>
        <authorList>
            <person name="Depatie T.H."/>
            <person name="Wessinger C.A."/>
        </authorList>
    </citation>
    <scope>NUCLEOTIDE SEQUENCE [LARGE SCALE GENOMIC DNA]</scope>
    <source>
        <strain evidence="2">WTNN_2</strain>
        <tissue evidence="2">Leaf</tissue>
    </source>
</reference>
<dbReference type="AlphaFoldDB" id="A0ABD3UA65"/>
<evidence type="ECO:0000259" key="1">
    <source>
        <dbReference type="PROSITE" id="PS50181"/>
    </source>
</evidence>
<sequence length="320" mass="35445">MASGPDNSDVFDLLPDPILLLILNQVSDIKTLLQIRSVSKRFNSLVPQSDSLLLRVDRVIPTSTNDDVSFISTILKSLLHLISPSSKPDNPTRPPNSPSRILRTFESIKNLQIELPAGDLRLEKETIIKYVARFGKTLNSCVILAFTKTTNPNPNPNPNTNQISDNGNLKARVVWTISALIAASARHYMIRDVIEEQNFLSNLLVTDRENEGTVVMDEDGLREFRESGGGGGEVEEDVLSYRTRVPPVRMRMRHEVKLELSGGVVMEGATLVVVRPAVGGELAEEEELAAAEVFGNEGVYAEAVKRLMKCRSYVLEMNSF</sequence>
<dbReference type="Proteomes" id="UP001634393">
    <property type="component" value="Unassembled WGS sequence"/>
</dbReference>
<dbReference type="PROSITE" id="PS50181">
    <property type="entry name" value="FBOX"/>
    <property type="match status" value="1"/>
</dbReference>
<comment type="caution">
    <text evidence="2">The sequence shown here is derived from an EMBL/GenBank/DDBJ whole genome shotgun (WGS) entry which is preliminary data.</text>
</comment>
<gene>
    <name evidence="2" type="ORF">ACJIZ3_003219</name>
</gene>
<name>A0ABD3UA65_9LAMI</name>
<protein>
    <recommendedName>
        <fullName evidence="1">F-box domain-containing protein</fullName>
    </recommendedName>
</protein>
<dbReference type="PANTHER" id="PTHR31215">
    <property type="entry name" value="OS05G0510400 PROTEIN-RELATED"/>
    <property type="match status" value="1"/>
</dbReference>
<dbReference type="SUPFAM" id="SSF81383">
    <property type="entry name" value="F-box domain"/>
    <property type="match status" value="1"/>
</dbReference>